<sequence>MESVMLGPDSHPLTNDPLIVLLNGNSASASEIVAGALHDNGRAFLLGQRSFGKGKIQSVSVLEDGSGLFVTIAEYLSPSLHDIDKKGITPDAGCSVPLADADGDDVISSKEAGKPNTASTEYPGGPPSTITHALCRQAVEGDIMTCFDELLLWAALASELVFDSAYLLLPEEGEKFVRLSSGASCNNIQPSCATKLVRM</sequence>
<dbReference type="CDD" id="cd07560">
    <property type="entry name" value="Peptidase_S41_CPP"/>
    <property type="match status" value="1"/>
</dbReference>
<evidence type="ECO:0000313" key="6">
    <source>
        <dbReference type="EMBL" id="KAI5076125.1"/>
    </source>
</evidence>
<dbReference type="EMBL" id="JABFUD020000008">
    <property type="protein sequence ID" value="KAI5076125.1"/>
    <property type="molecule type" value="Genomic_DNA"/>
</dbReference>
<evidence type="ECO:0000256" key="1">
    <source>
        <dbReference type="ARBA" id="ARBA00022670"/>
    </source>
</evidence>
<gene>
    <name evidence="6" type="ORF">GOP47_0008190</name>
</gene>
<evidence type="ECO:0000256" key="4">
    <source>
        <dbReference type="SAM" id="MobiDB-lite"/>
    </source>
</evidence>
<dbReference type="AlphaFoldDB" id="A0A9D4UXT0"/>
<evidence type="ECO:0000313" key="7">
    <source>
        <dbReference type="Proteomes" id="UP000886520"/>
    </source>
</evidence>
<dbReference type="GO" id="GO:0008236">
    <property type="term" value="F:serine-type peptidase activity"/>
    <property type="evidence" value="ECO:0007669"/>
    <property type="project" value="UniProtKB-KW"/>
</dbReference>
<organism evidence="6 7">
    <name type="scientific">Adiantum capillus-veneris</name>
    <name type="common">Maidenhair fern</name>
    <dbReference type="NCBI Taxonomy" id="13818"/>
    <lineage>
        <taxon>Eukaryota</taxon>
        <taxon>Viridiplantae</taxon>
        <taxon>Streptophyta</taxon>
        <taxon>Embryophyta</taxon>
        <taxon>Tracheophyta</taxon>
        <taxon>Polypodiopsida</taxon>
        <taxon>Polypodiidae</taxon>
        <taxon>Polypodiales</taxon>
        <taxon>Pteridineae</taxon>
        <taxon>Pteridaceae</taxon>
        <taxon>Vittarioideae</taxon>
        <taxon>Adiantum</taxon>
    </lineage>
</organism>
<dbReference type="InterPro" id="IPR029045">
    <property type="entry name" value="ClpP/crotonase-like_dom_sf"/>
</dbReference>
<dbReference type="Proteomes" id="UP000886520">
    <property type="component" value="Chromosome 8"/>
</dbReference>
<dbReference type="Pfam" id="PF03572">
    <property type="entry name" value="Peptidase_S41"/>
    <property type="match status" value="1"/>
</dbReference>
<evidence type="ECO:0000259" key="5">
    <source>
        <dbReference type="SMART" id="SM00245"/>
    </source>
</evidence>
<protein>
    <recommendedName>
        <fullName evidence="5">Tail specific protease domain-containing protein</fullName>
    </recommendedName>
</protein>
<dbReference type="SUPFAM" id="SSF52096">
    <property type="entry name" value="ClpP/crotonase"/>
    <property type="match status" value="1"/>
</dbReference>
<dbReference type="PANTHER" id="PTHR32060:SF22">
    <property type="entry name" value="CARBOXYL-TERMINAL-PROCESSING PEPTIDASE 3, CHLOROPLASTIC"/>
    <property type="match status" value="1"/>
</dbReference>
<dbReference type="Gene3D" id="3.90.226.10">
    <property type="entry name" value="2-enoyl-CoA Hydratase, Chain A, domain 1"/>
    <property type="match status" value="1"/>
</dbReference>
<reference evidence="6" key="1">
    <citation type="submission" date="2021-01" db="EMBL/GenBank/DDBJ databases">
        <title>Adiantum capillus-veneris genome.</title>
        <authorList>
            <person name="Fang Y."/>
            <person name="Liao Q."/>
        </authorList>
    </citation>
    <scope>NUCLEOTIDE SEQUENCE</scope>
    <source>
        <strain evidence="6">H3</strain>
        <tissue evidence="6">Leaf</tissue>
    </source>
</reference>
<keyword evidence="1" id="KW-0645">Protease</keyword>
<feature type="domain" description="Tail specific protease" evidence="5">
    <location>
        <begin position="1"/>
        <end position="95"/>
    </location>
</feature>
<dbReference type="PANTHER" id="PTHR32060">
    <property type="entry name" value="TAIL-SPECIFIC PROTEASE"/>
    <property type="match status" value="1"/>
</dbReference>
<proteinExistence type="predicted"/>
<keyword evidence="7" id="KW-1185">Reference proteome</keyword>
<dbReference type="InterPro" id="IPR004447">
    <property type="entry name" value="Peptidase_S41A"/>
</dbReference>
<dbReference type="SMART" id="SM00245">
    <property type="entry name" value="TSPc"/>
    <property type="match status" value="1"/>
</dbReference>
<name>A0A9D4UXT0_ADICA</name>
<dbReference type="GO" id="GO:0006508">
    <property type="term" value="P:proteolysis"/>
    <property type="evidence" value="ECO:0007669"/>
    <property type="project" value="UniProtKB-KW"/>
</dbReference>
<keyword evidence="2" id="KW-0378">Hydrolase</keyword>
<accession>A0A9D4UXT0</accession>
<dbReference type="OrthoDB" id="1740884at2759"/>
<feature type="region of interest" description="Disordered" evidence="4">
    <location>
        <begin position="105"/>
        <end position="126"/>
    </location>
</feature>
<dbReference type="GO" id="GO:0004175">
    <property type="term" value="F:endopeptidase activity"/>
    <property type="evidence" value="ECO:0007669"/>
    <property type="project" value="TreeGrafter"/>
</dbReference>
<evidence type="ECO:0000256" key="3">
    <source>
        <dbReference type="ARBA" id="ARBA00022825"/>
    </source>
</evidence>
<evidence type="ECO:0000256" key="2">
    <source>
        <dbReference type="ARBA" id="ARBA00022801"/>
    </source>
</evidence>
<keyword evidence="3" id="KW-0720">Serine protease</keyword>
<dbReference type="InterPro" id="IPR005151">
    <property type="entry name" value="Tail-specific_protease"/>
</dbReference>
<comment type="caution">
    <text evidence="6">The sequence shown here is derived from an EMBL/GenBank/DDBJ whole genome shotgun (WGS) entry which is preliminary data.</text>
</comment>